<organism evidence="3 4">
    <name type="scientific">Sulfuritalea hydrogenivorans sk43H</name>
    <dbReference type="NCBI Taxonomy" id="1223802"/>
    <lineage>
        <taxon>Bacteria</taxon>
        <taxon>Pseudomonadati</taxon>
        <taxon>Pseudomonadota</taxon>
        <taxon>Betaproteobacteria</taxon>
        <taxon>Nitrosomonadales</taxon>
        <taxon>Sterolibacteriaceae</taxon>
        <taxon>Sulfuritalea</taxon>
    </lineage>
</organism>
<dbReference type="RefSeq" id="WP_052473266.1">
    <property type="nucleotide sequence ID" value="NZ_AP012547.1"/>
</dbReference>
<proteinExistence type="predicted"/>
<dbReference type="InterPro" id="IPR008984">
    <property type="entry name" value="SMAD_FHA_dom_sf"/>
</dbReference>
<gene>
    <name evidence="3" type="ORF">SUTH_01010</name>
</gene>
<protein>
    <recommendedName>
        <fullName evidence="2">FHA domain-containing protein</fullName>
    </recommendedName>
</protein>
<dbReference type="Pfam" id="PF00498">
    <property type="entry name" value="FHA"/>
    <property type="match status" value="1"/>
</dbReference>
<dbReference type="CDD" id="cd00060">
    <property type="entry name" value="FHA"/>
    <property type="match status" value="1"/>
</dbReference>
<dbReference type="Gene3D" id="2.60.200.20">
    <property type="match status" value="1"/>
</dbReference>
<dbReference type="AlphaFoldDB" id="W0SCS4"/>
<dbReference type="KEGG" id="shd:SUTH_01010"/>
<evidence type="ECO:0000313" key="3">
    <source>
        <dbReference type="EMBL" id="BAO28816.1"/>
    </source>
</evidence>
<keyword evidence="4" id="KW-1185">Reference proteome</keyword>
<evidence type="ECO:0000313" key="4">
    <source>
        <dbReference type="Proteomes" id="UP000031637"/>
    </source>
</evidence>
<dbReference type="STRING" id="1223802.SUTH_01010"/>
<feature type="region of interest" description="Disordered" evidence="1">
    <location>
        <begin position="99"/>
        <end position="137"/>
    </location>
</feature>
<dbReference type="Proteomes" id="UP000031637">
    <property type="component" value="Chromosome"/>
</dbReference>
<feature type="domain" description="FHA" evidence="2">
    <location>
        <begin position="23"/>
        <end position="72"/>
    </location>
</feature>
<dbReference type="SMART" id="SM00240">
    <property type="entry name" value="FHA"/>
    <property type="match status" value="1"/>
</dbReference>
<name>W0SCS4_9PROT</name>
<evidence type="ECO:0000259" key="2">
    <source>
        <dbReference type="PROSITE" id="PS50006"/>
    </source>
</evidence>
<evidence type="ECO:0000256" key="1">
    <source>
        <dbReference type="SAM" id="MobiDB-lite"/>
    </source>
</evidence>
<dbReference type="HOGENOM" id="CLU_966206_0_0_4"/>
<feature type="compositionally biased region" description="Low complexity" evidence="1">
    <location>
        <begin position="102"/>
        <end position="137"/>
    </location>
</feature>
<dbReference type="EMBL" id="AP012547">
    <property type="protein sequence ID" value="BAO28816.1"/>
    <property type="molecule type" value="Genomic_DNA"/>
</dbReference>
<dbReference type="SUPFAM" id="SSF49879">
    <property type="entry name" value="SMAD/FHA domain"/>
    <property type="match status" value="1"/>
</dbReference>
<accession>W0SCS4</accession>
<dbReference type="PROSITE" id="PS50006">
    <property type="entry name" value="FHA_DOMAIN"/>
    <property type="match status" value="1"/>
</dbReference>
<reference evidence="3 4" key="1">
    <citation type="journal article" date="2014" name="Syst. Appl. Microbiol.">
        <title>Complete genomes of freshwater sulfur oxidizers Sulfuricella denitrificans skB26 and Sulfuritalea hydrogenivorans sk43H: genetic insights into the sulfur oxidation pathway of betaproteobacteria.</title>
        <authorList>
            <person name="Watanabe T."/>
            <person name="Kojima H."/>
            <person name="Fukui M."/>
        </authorList>
    </citation>
    <scope>NUCLEOTIDE SEQUENCE [LARGE SCALE GENOMIC DNA]</scope>
    <source>
        <strain evidence="3">DSM22779</strain>
    </source>
</reference>
<dbReference type="InterPro" id="IPR000253">
    <property type="entry name" value="FHA_dom"/>
</dbReference>
<sequence>MPKLVVNANGHVLGEFQVNKDRMVIGSKASNEIPLDNVNADNEHAVINRCGDLYVIEDLGSANGTFVHDRKITKLLLADEDLISVGTCQLRFVEEDVKRGDASPAASKAKAPMPGAAKPAQAPQARPSAAPAAAKGPMAPGECPHCGYKRLPKDAKAAEDRCPSCKMGYATTPGALMSAESKTGDRLEVYDKEVVIKRKLGVKVLLQSLKGDLLEGIKGDKYIPIDSIASIQLKPASTLLAGHITIVLPESKEGFMLAGLDDCTVEFVKREEEKFLEIKAFLDARIGR</sequence>